<keyword evidence="2" id="KW-1185">Reference proteome</keyword>
<accession>A0ACC0W7P4</accession>
<proteinExistence type="predicted"/>
<protein>
    <submittedName>
        <fullName evidence="1">Uncharacterized protein</fullName>
    </submittedName>
</protein>
<evidence type="ECO:0000313" key="2">
    <source>
        <dbReference type="Proteomes" id="UP001163321"/>
    </source>
</evidence>
<sequence length="332" mass="36965">MFVFEAVDDTGALALLQSVATKTQVPFEEYVVVAGRRQSNGQQLTCLGGRVKRDGKRRLLVVPVTDFHDTVTEASPRFQVLGVGELAVNFVQGVRACFPTLVRSNPMTELDSDSEETYKKDESYAKAQTEALTYMDQVRVKTLATLDELMSVYTIVDPPNVYMSLHNDPAVPKQCHLLCIECPPLTTKEDALPPLAVSSSTGLFNFGLMFLTSKATDAFLHIPVPRAPLRAASKDYEQERFQDATLLTFNVKREETVHGGGKTCEEMIQNIRMRHASGTFCTLVLPTKTWEQVANEHKSFFPQVCELQGKLRLRRLLGNAPCGLIVKLHLQS</sequence>
<reference evidence="1 2" key="1">
    <citation type="journal article" date="2022" name="bioRxiv">
        <title>The genome of the oomycete Peronosclerospora sorghi, a cosmopolitan pathogen of maize and sorghum, is inflated with dispersed pseudogenes.</title>
        <authorList>
            <person name="Fletcher K."/>
            <person name="Martin F."/>
            <person name="Isakeit T."/>
            <person name="Cavanaugh K."/>
            <person name="Magill C."/>
            <person name="Michelmore R."/>
        </authorList>
    </citation>
    <scope>NUCLEOTIDE SEQUENCE [LARGE SCALE GENOMIC DNA]</scope>
    <source>
        <strain evidence="1">P6</strain>
    </source>
</reference>
<comment type="caution">
    <text evidence="1">The sequence shown here is derived from an EMBL/GenBank/DDBJ whole genome shotgun (WGS) entry which is preliminary data.</text>
</comment>
<evidence type="ECO:0000313" key="1">
    <source>
        <dbReference type="EMBL" id="KAI9914845.1"/>
    </source>
</evidence>
<dbReference type="EMBL" id="CM047582">
    <property type="protein sequence ID" value="KAI9914845.1"/>
    <property type="molecule type" value="Genomic_DNA"/>
</dbReference>
<dbReference type="Proteomes" id="UP001163321">
    <property type="component" value="Chromosome 3"/>
</dbReference>
<gene>
    <name evidence="1" type="ORF">PsorP6_008365</name>
</gene>
<name>A0ACC0W7P4_9STRA</name>
<organism evidence="1 2">
    <name type="scientific">Peronosclerospora sorghi</name>
    <dbReference type="NCBI Taxonomy" id="230839"/>
    <lineage>
        <taxon>Eukaryota</taxon>
        <taxon>Sar</taxon>
        <taxon>Stramenopiles</taxon>
        <taxon>Oomycota</taxon>
        <taxon>Peronosporomycetes</taxon>
        <taxon>Peronosporales</taxon>
        <taxon>Peronosporaceae</taxon>
        <taxon>Peronosclerospora</taxon>
    </lineage>
</organism>